<evidence type="ECO:0000313" key="1">
    <source>
        <dbReference type="EMBL" id="KXZ53553.1"/>
    </source>
</evidence>
<comment type="caution">
    <text evidence="1">The sequence shown here is derived from an EMBL/GenBank/DDBJ whole genome shotgun (WGS) entry which is preliminary data.</text>
</comment>
<keyword evidence="2" id="KW-1185">Reference proteome</keyword>
<dbReference type="AlphaFoldDB" id="A0A150GUX2"/>
<accession>A0A150GUX2</accession>
<proteinExistence type="predicted"/>
<gene>
    <name evidence="1" type="ORF">GPECTOR_6g469</name>
</gene>
<dbReference type="Proteomes" id="UP000075714">
    <property type="component" value="Unassembled WGS sequence"/>
</dbReference>
<name>A0A150GUX2_GONPE</name>
<dbReference type="EMBL" id="LSYV01000007">
    <property type="protein sequence ID" value="KXZ53553.1"/>
    <property type="molecule type" value="Genomic_DNA"/>
</dbReference>
<sequence>MFGIWSSSSLDASSSDLRLPPAAGPGISAELHLAKATGGLGPRPANPFSASTYTTGVTRALATMSHGLAEDTAARQTAAAAELACWLQDTGVPRTLLTCTADDVVVYMAGHYAATHSGRKSAGGDLSPGTIDHQFGVLSGFFARAGRRDPYDPATQSGNPCGCAWAADCKRGYARLAMEDGYVEKPAVQLTEGKHQRLVDYLWARVREANDRVNRLLFLRDLLGCLYMWESSLRANDCGCLQLLDFANPRRPYAGWPLPEVRMWDASHVGMTLSIMPHGTKTCRTRRADVFSITAHAHPAYCFIRALSLYLQLCRAGGVGFKDAQDKGAAREELKAKGQIASERVIDLYLDRTAHQTGRNTRRRS</sequence>
<reference evidence="2" key="1">
    <citation type="journal article" date="2016" name="Nat. Commun.">
        <title>The Gonium pectorale genome demonstrates co-option of cell cycle regulation during the evolution of multicellularity.</title>
        <authorList>
            <person name="Hanschen E.R."/>
            <person name="Marriage T.N."/>
            <person name="Ferris P.J."/>
            <person name="Hamaji T."/>
            <person name="Toyoda A."/>
            <person name="Fujiyama A."/>
            <person name="Neme R."/>
            <person name="Noguchi H."/>
            <person name="Minakuchi Y."/>
            <person name="Suzuki M."/>
            <person name="Kawai-Toyooka H."/>
            <person name="Smith D.R."/>
            <person name="Sparks H."/>
            <person name="Anderson J."/>
            <person name="Bakaric R."/>
            <person name="Luria V."/>
            <person name="Karger A."/>
            <person name="Kirschner M.W."/>
            <person name="Durand P.M."/>
            <person name="Michod R.E."/>
            <person name="Nozaki H."/>
            <person name="Olson B.J."/>
        </authorList>
    </citation>
    <scope>NUCLEOTIDE SEQUENCE [LARGE SCALE GENOMIC DNA]</scope>
    <source>
        <strain evidence="2">NIES-2863</strain>
    </source>
</reference>
<protein>
    <submittedName>
        <fullName evidence="1">Uncharacterized protein</fullName>
    </submittedName>
</protein>
<evidence type="ECO:0000313" key="2">
    <source>
        <dbReference type="Proteomes" id="UP000075714"/>
    </source>
</evidence>
<organism evidence="1 2">
    <name type="scientific">Gonium pectorale</name>
    <name type="common">Green alga</name>
    <dbReference type="NCBI Taxonomy" id="33097"/>
    <lineage>
        <taxon>Eukaryota</taxon>
        <taxon>Viridiplantae</taxon>
        <taxon>Chlorophyta</taxon>
        <taxon>core chlorophytes</taxon>
        <taxon>Chlorophyceae</taxon>
        <taxon>CS clade</taxon>
        <taxon>Chlamydomonadales</taxon>
        <taxon>Volvocaceae</taxon>
        <taxon>Gonium</taxon>
    </lineage>
</organism>